<evidence type="ECO:0000313" key="6">
    <source>
        <dbReference type="EMBL" id="CAB4345724.1"/>
    </source>
</evidence>
<feature type="region of interest" description="Disordered" evidence="4">
    <location>
        <begin position="100"/>
        <end position="124"/>
    </location>
</feature>
<dbReference type="PANTHER" id="PTHR18919">
    <property type="entry name" value="ACETYL-COA C-ACYLTRANSFERASE"/>
    <property type="match status" value="1"/>
</dbReference>
<evidence type="ECO:0000256" key="3">
    <source>
        <dbReference type="ARBA" id="ARBA00023315"/>
    </source>
</evidence>
<protein>
    <submittedName>
        <fullName evidence="6">Unannotated protein</fullName>
    </submittedName>
</protein>
<keyword evidence="2" id="KW-0808">Transferase</keyword>
<evidence type="ECO:0000256" key="4">
    <source>
        <dbReference type="SAM" id="MobiDB-lite"/>
    </source>
</evidence>
<evidence type="ECO:0000259" key="5">
    <source>
        <dbReference type="Pfam" id="PF18313"/>
    </source>
</evidence>
<evidence type="ECO:0000256" key="2">
    <source>
        <dbReference type="ARBA" id="ARBA00022679"/>
    </source>
</evidence>
<dbReference type="GO" id="GO:0016746">
    <property type="term" value="F:acyltransferase activity"/>
    <property type="evidence" value="ECO:0007669"/>
    <property type="project" value="UniProtKB-KW"/>
</dbReference>
<dbReference type="EMBL" id="CAESAO010000108">
    <property type="protein sequence ID" value="CAB4345724.1"/>
    <property type="molecule type" value="Genomic_DNA"/>
</dbReference>
<dbReference type="SUPFAM" id="SSF53901">
    <property type="entry name" value="Thiolase-like"/>
    <property type="match status" value="2"/>
</dbReference>
<accession>A0A6J5ZSQ7</accession>
<evidence type="ECO:0000256" key="1">
    <source>
        <dbReference type="ARBA" id="ARBA00010982"/>
    </source>
</evidence>
<reference evidence="6" key="1">
    <citation type="submission" date="2020-05" db="EMBL/GenBank/DDBJ databases">
        <authorList>
            <person name="Chiriac C."/>
            <person name="Salcher M."/>
            <person name="Ghai R."/>
            <person name="Kavagutti S V."/>
        </authorList>
    </citation>
    <scope>NUCLEOTIDE SEQUENCE</scope>
</reference>
<dbReference type="InterPro" id="IPR040771">
    <property type="entry name" value="TLP1_add_C"/>
</dbReference>
<dbReference type="Pfam" id="PF18313">
    <property type="entry name" value="TLP1_add_C"/>
    <property type="match status" value="1"/>
</dbReference>
<comment type="similarity">
    <text evidence="1">Belongs to the thiolase-like superfamily. Thiolase family.</text>
</comment>
<feature type="domain" description="Thiolase-like protein type 1 additional C-terminal" evidence="5">
    <location>
        <begin position="396"/>
        <end position="463"/>
    </location>
</feature>
<dbReference type="InterPro" id="IPR016039">
    <property type="entry name" value="Thiolase-like"/>
</dbReference>
<sequence>MCAEVINSASHDSGAGSALLGRATALGVVDIASRRWTDPASLIAKQLGIEPKLTLRTQLGGDGPLRLIADLSERIARGELDCAIVCGAEALATLAKAMRSGTEPDWPAPDDSAAPGALLGNDRAPATDAESAANMIAPIIVYPLFEYALWANRGGSIEQHREQLGLLWERFAEVAESNPHSWTRELPTAEAIAATSQDNRLVTLPYTKLLNSNIQTDQAAAVILCSQEVARELGVARDRWVFPLAFGHSEEHWFVSSRERLDRSPAMGLAARGALHAAGMAADDAAHLDIYSCFPSAVQMACHELGIDPWNESRPLTVTGGLSFAGGPGNNYATHAVCALVERLREDPDSAGLSTAVGWYMTKHAAAVFAAGAPERPLTNVDARAEAGALPSRLPAEGRSGSATAEAATVVYDREGQPTVATLTGIFEDGSRGVAHSTEPDLLHQLAGEPITGRPMTFARDGTASVA</sequence>
<dbReference type="PANTHER" id="PTHR18919:SF139">
    <property type="entry name" value="THIOLASE-LIKE PROTEIN TYPE 1 ADDITIONAL C-TERMINAL DOMAIN-CONTAINING PROTEIN"/>
    <property type="match status" value="1"/>
</dbReference>
<dbReference type="Gene3D" id="2.40.50.840">
    <property type="match status" value="1"/>
</dbReference>
<dbReference type="Gene3D" id="3.40.47.10">
    <property type="match status" value="1"/>
</dbReference>
<name>A0A6J5ZSQ7_9ZZZZ</name>
<dbReference type="AlphaFoldDB" id="A0A6J5ZSQ7"/>
<gene>
    <name evidence="6" type="ORF">UFOPK3522_01155</name>
</gene>
<keyword evidence="3" id="KW-0012">Acyltransferase</keyword>
<proteinExistence type="inferred from homology"/>
<organism evidence="6">
    <name type="scientific">freshwater metagenome</name>
    <dbReference type="NCBI Taxonomy" id="449393"/>
    <lineage>
        <taxon>unclassified sequences</taxon>
        <taxon>metagenomes</taxon>
        <taxon>ecological metagenomes</taxon>
    </lineage>
</organism>